<keyword evidence="4" id="KW-1001">Plastid inner membrane</keyword>
<evidence type="ECO:0000256" key="8">
    <source>
        <dbReference type="SAM" id="MobiDB-lite"/>
    </source>
</evidence>
<comment type="caution">
    <text evidence="7">Lacks conserved residue(s) required for the propagation of feature annotation.</text>
</comment>
<evidence type="ECO:0000313" key="10">
    <source>
        <dbReference type="Proteomes" id="UP001140949"/>
    </source>
</evidence>
<dbReference type="GO" id="GO:0009706">
    <property type="term" value="C:chloroplast inner membrane"/>
    <property type="evidence" value="ECO:0007669"/>
    <property type="project" value="UniProtKB-SubCell"/>
</dbReference>
<keyword evidence="10" id="KW-1185">Reference proteome</keyword>
<evidence type="ECO:0000256" key="1">
    <source>
        <dbReference type="ARBA" id="ARBA00004478"/>
    </source>
</evidence>
<accession>A0AAX6DH15</accession>
<dbReference type="PANTHER" id="PTHR33510:SF11">
    <property type="entry name" value="PROTEIN TIC 20-V, CHLOROPLASTIC"/>
    <property type="match status" value="1"/>
</dbReference>
<keyword evidence="7" id="KW-0150">Chloroplast</keyword>
<evidence type="ECO:0000256" key="4">
    <source>
        <dbReference type="ARBA" id="ARBA00022780"/>
    </source>
</evidence>
<dbReference type="InterPro" id="IPR005691">
    <property type="entry name" value="Tic20"/>
</dbReference>
<organism evidence="9 10">
    <name type="scientific">Iris pallida</name>
    <name type="common">Sweet iris</name>
    <dbReference type="NCBI Taxonomy" id="29817"/>
    <lineage>
        <taxon>Eukaryota</taxon>
        <taxon>Viridiplantae</taxon>
        <taxon>Streptophyta</taxon>
        <taxon>Embryophyta</taxon>
        <taxon>Tracheophyta</taxon>
        <taxon>Spermatophyta</taxon>
        <taxon>Magnoliopsida</taxon>
        <taxon>Liliopsida</taxon>
        <taxon>Asparagales</taxon>
        <taxon>Iridaceae</taxon>
        <taxon>Iridoideae</taxon>
        <taxon>Irideae</taxon>
        <taxon>Iris</taxon>
    </lineage>
</organism>
<feature type="compositionally biased region" description="Basic and acidic residues" evidence="8">
    <location>
        <begin position="1"/>
        <end position="16"/>
    </location>
</feature>
<dbReference type="AlphaFoldDB" id="A0AAX6DH15"/>
<feature type="transmembrane region" description="Helical" evidence="7">
    <location>
        <begin position="164"/>
        <end position="182"/>
    </location>
</feature>
<comment type="caution">
    <text evidence="9">The sequence shown here is derived from an EMBL/GenBank/DDBJ whole genome shotgun (WGS) entry which is preliminary data.</text>
</comment>
<keyword evidence="7" id="KW-0934">Plastid</keyword>
<feature type="transmembrane region" description="Helical" evidence="7">
    <location>
        <begin position="202"/>
        <end position="221"/>
    </location>
</feature>
<dbReference type="Pfam" id="PF16166">
    <property type="entry name" value="TIC20"/>
    <property type="match status" value="1"/>
</dbReference>
<reference evidence="9" key="2">
    <citation type="submission" date="2023-04" db="EMBL/GenBank/DDBJ databases">
        <authorList>
            <person name="Bruccoleri R.E."/>
            <person name="Oakeley E.J."/>
            <person name="Faust A.-M."/>
            <person name="Dessus-Babus S."/>
            <person name="Altorfer M."/>
            <person name="Burckhardt D."/>
            <person name="Oertli M."/>
            <person name="Naumann U."/>
            <person name="Petersen F."/>
            <person name="Wong J."/>
        </authorList>
    </citation>
    <scope>NUCLEOTIDE SEQUENCE</scope>
    <source>
        <strain evidence="9">GSM-AAB239-AS_SAM_17_03QT</strain>
        <tissue evidence="9">Leaf</tissue>
    </source>
</reference>
<sequence length="239" mass="26422">MRERELSDLGERERSSKTRRRMSSSSLLLFSPTTKVLHHHHHHLLSKPILSRPNRKLLLLPPPMQASKNNSGRGGGGGGGGKKDSADPPDRIISAACYLYPFLDGVQYGRYVLAQLPALQAPLAPLLPLVRLFKSFPFSSFLLFLALYFAVVRNPSGFSRYVRFNAMQAIVLDVLLIFPGLIERSFSPRGGVGLDLVMSMDSTVFLFLWVSLVYGSVTCLLGDVPRLPIVADAADRQVM</sequence>
<dbReference type="PANTHER" id="PTHR33510">
    <property type="entry name" value="PROTEIN TIC 20-II, CHLOROPLASTIC"/>
    <property type="match status" value="1"/>
</dbReference>
<evidence type="ECO:0000256" key="2">
    <source>
        <dbReference type="ARBA" id="ARBA00009596"/>
    </source>
</evidence>
<feature type="region of interest" description="Disordered" evidence="8">
    <location>
        <begin position="1"/>
        <end position="25"/>
    </location>
</feature>
<comment type="function">
    <text evidence="7">Involved in protein precursor import into chloroplasts.</text>
</comment>
<feature type="region of interest" description="Disordered" evidence="8">
    <location>
        <begin position="60"/>
        <end position="86"/>
    </location>
</feature>
<comment type="similarity">
    <text evidence="2 7">Belongs to the Tic20 family.</text>
</comment>
<keyword evidence="5 7" id="KW-1133">Transmembrane helix</keyword>
<evidence type="ECO:0000256" key="3">
    <source>
        <dbReference type="ARBA" id="ARBA00022692"/>
    </source>
</evidence>
<gene>
    <name evidence="9" type="ORF">M6B38_247005</name>
</gene>
<keyword evidence="3 7" id="KW-0812">Transmembrane</keyword>
<name>A0AAX6DH15_IRIPA</name>
<dbReference type="Proteomes" id="UP001140949">
    <property type="component" value="Unassembled WGS sequence"/>
</dbReference>
<evidence type="ECO:0000256" key="6">
    <source>
        <dbReference type="ARBA" id="ARBA00023136"/>
    </source>
</evidence>
<evidence type="ECO:0000313" key="9">
    <source>
        <dbReference type="EMBL" id="KAJ6791044.1"/>
    </source>
</evidence>
<evidence type="ECO:0000256" key="5">
    <source>
        <dbReference type="ARBA" id="ARBA00022989"/>
    </source>
</evidence>
<dbReference type="EMBL" id="JANAVB010044814">
    <property type="protein sequence ID" value="KAJ6791044.1"/>
    <property type="molecule type" value="Genomic_DNA"/>
</dbReference>
<protein>
    <recommendedName>
        <fullName evidence="7">Protein TIC 20</fullName>
    </recommendedName>
</protein>
<reference evidence="9" key="1">
    <citation type="journal article" date="2023" name="GigaByte">
        <title>Genome assembly of the bearded iris, Iris pallida Lam.</title>
        <authorList>
            <person name="Bruccoleri R.E."/>
            <person name="Oakeley E.J."/>
            <person name="Faust A.M.E."/>
            <person name="Altorfer M."/>
            <person name="Dessus-Babus S."/>
            <person name="Burckhardt D."/>
            <person name="Oertli M."/>
            <person name="Naumann U."/>
            <person name="Petersen F."/>
            <person name="Wong J."/>
        </authorList>
    </citation>
    <scope>NUCLEOTIDE SEQUENCE</scope>
    <source>
        <strain evidence="9">GSM-AAB239-AS_SAM_17_03QT</strain>
    </source>
</reference>
<evidence type="ECO:0000256" key="7">
    <source>
        <dbReference type="RuleBase" id="RU367003"/>
    </source>
</evidence>
<feature type="transmembrane region" description="Helical" evidence="7">
    <location>
        <begin position="132"/>
        <end position="152"/>
    </location>
</feature>
<comment type="subcellular location">
    <subcellularLocation>
        <location evidence="1">Plastid</location>
        <location evidence="1">Chloroplast inner membrane</location>
        <topology evidence="1">Multi-pass membrane protein</topology>
    </subcellularLocation>
    <subcellularLocation>
        <location evidence="7">Plastid</location>
        <location evidence="7">Chloroplast membrane</location>
        <topology evidence="7">Multi-pass membrane protein</topology>
    </subcellularLocation>
</comment>
<keyword evidence="6 7" id="KW-0472">Membrane</keyword>
<proteinExistence type="inferred from homology"/>